<dbReference type="SUPFAM" id="SSF52540">
    <property type="entry name" value="P-loop containing nucleoside triphosphate hydrolases"/>
    <property type="match status" value="1"/>
</dbReference>
<feature type="domain" description="DUF3696" evidence="1">
    <location>
        <begin position="323"/>
        <end position="367"/>
    </location>
</feature>
<dbReference type="PANTHER" id="PTHR43581">
    <property type="entry name" value="ATP/GTP PHOSPHATASE"/>
    <property type="match status" value="1"/>
</dbReference>
<protein>
    <recommendedName>
        <fullName evidence="6">ATPase</fullName>
    </recommendedName>
</protein>
<evidence type="ECO:0000313" key="4">
    <source>
        <dbReference type="EMBL" id="OAI09372.1"/>
    </source>
</evidence>
<dbReference type="InterPro" id="IPR051396">
    <property type="entry name" value="Bact_Antivir_Def_Nuclease"/>
</dbReference>
<accession>A0A177MUU3</accession>
<dbReference type="Gene3D" id="3.40.50.300">
    <property type="entry name" value="P-loop containing nucleotide triphosphate hydrolases"/>
    <property type="match status" value="2"/>
</dbReference>
<evidence type="ECO:0000313" key="5">
    <source>
        <dbReference type="Proteomes" id="UP000077763"/>
    </source>
</evidence>
<evidence type="ECO:0000259" key="3">
    <source>
        <dbReference type="Pfam" id="PF13304"/>
    </source>
</evidence>
<dbReference type="InterPro" id="IPR003959">
    <property type="entry name" value="ATPase_AAA_core"/>
</dbReference>
<dbReference type="Pfam" id="PF13304">
    <property type="entry name" value="AAA_21"/>
    <property type="match status" value="1"/>
</dbReference>
<reference evidence="4 5" key="1">
    <citation type="submission" date="2016-03" db="EMBL/GenBank/DDBJ databases">
        <authorList>
            <person name="Ploux O."/>
        </authorList>
    </citation>
    <scope>NUCLEOTIDE SEQUENCE [LARGE SCALE GENOMIC DNA]</scope>
    <source>
        <strain evidence="4 5">R-45371</strain>
    </source>
</reference>
<name>A0A177MUU3_METMH</name>
<sequence>MIKKIILKQFKSHRSTELSFAPLTIFCGANSSGKSSVAQALLLMRNAYSANFSYMDLKAKSAPIGTANDALYYAANSDVITMSLATDHGKLELEYLADDLTKTVLNLAPNQPGINNDNLFNNESLFLPTCQYISSARLGPLIFYGKDDVAVDVYGQISINAGAAEHFVHYLVAKQKNEVLPALVCSGASNDLLNQVEAWERELCSGLHMVIQDKGAIGYELKYNFDTQSQDGKTEEFSATNVGFGLTYVLPVLVAVLSAQPGALLIIENPEAHLHPSAQAKLAKLLCLAAQEGVQIIIETHSDHIINGILVQCQRFLRDQIGIAPENTSVYFFTMDDKAHSSVAERILIDDSGRIKYPPKGFFDQFTLDRKFLMGF</sequence>
<dbReference type="InterPro" id="IPR022532">
    <property type="entry name" value="DUF3696"/>
</dbReference>
<evidence type="ECO:0008006" key="6">
    <source>
        <dbReference type="Google" id="ProtNLM"/>
    </source>
</evidence>
<dbReference type="GO" id="GO:0016887">
    <property type="term" value="F:ATP hydrolysis activity"/>
    <property type="evidence" value="ECO:0007669"/>
    <property type="project" value="InterPro"/>
</dbReference>
<gene>
    <name evidence="4" type="ORF">A1353_03435</name>
</gene>
<evidence type="ECO:0000259" key="2">
    <source>
        <dbReference type="Pfam" id="PF13175"/>
    </source>
</evidence>
<dbReference type="GO" id="GO:0005524">
    <property type="term" value="F:ATP binding"/>
    <property type="evidence" value="ECO:0007669"/>
    <property type="project" value="InterPro"/>
</dbReference>
<dbReference type="Pfam" id="PF13175">
    <property type="entry name" value="AAA_15"/>
    <property type="match status" value="1"/>
</dbReference>
<dbReference type="InterPro" id="IPR027417">
    <property type="entry name" value="P-loop_NTPase"/>
</dbReference>
<dbReference type="PIRSF" id="PIRSF034888">
    <property type="entry name" value="P-loop_UCP034888"/>
    <property type="match status" value="1"/>
</dbReference>
<evidence type="ECO:0000259" key="1">
    <source>
        <dbReference type="Pfam" id="PF12476"/>
    </source>
</evidence>
<dbReference type="Proteomes" id="UP000077763">
    <property type="component" value="Unassembled WGS sequence"/>
</dbReference>
<proteinExistence type="predicted"/>
<comment type="caution">
    <text evidence="4">The sequence shown here is derived from an EMBL/GenBank/DDBJ whole genome shotgun (WGS) entry which is preliminary data.</text>
</comment>
<dbReference type="EMBL" id="LUUH01000002">
    <property type="protein sequence ID" value="OAI09372.1"/>
    <property type="molecule type" value="Genomic_DNA"/>
</dbReference>
<dbReference type="InterPro" id="IPR014592">
    <property type="entry name" value="P-loop_UCP034888"/>
</dbReference>
<dbReference type="AlphaFoldDB" id="A0A177MUU3"/>
<feature type="domain" description="ATPase AAA-type core" evidence="3">
    <location>
        <begin position="231"/>
        <end position="307"/>
    </location>
</feature>
<dbReference type="PANTHER" id="PTHR43581:SF2">
    <property type="entry name" value="EXCINUCLEASE ATPASE SUBUNIT"/>
    <property type="match status" value="1"/>
</dbReference>
<dbReference type="Pfam" id="PF12476">
    <property type="entry name" value="DUF3696"/>
    <property type="match status" value="1"/>
</dbReference>
<organism evidence="4 5">
    <name type="scientific">Methylomonas methanica</name>
    <dbReference type="NCBI Taxonomy" id="421"/>
    <lineage>
        <taxon>Bacteria</taxon>
        <taxon>Pseudomonadati</taxon>
        <taxon>Pseudomonadota</taxon>
        <taxon>Gammaproteobacteria</taxon>
        <taxon>Methylococcales</taxon>
        <taxon>Methylococcaceae</taxon>
        <taxon>Methylomonas</taxon>
    </lineage>
</organism>
<feature type="domain" description="Endonuclease GajA/Old nuclease/RecF-like AAA" evidence="2">
    <location>
        <begin position="1"/>
        <end position="64"/>
    </location>
</feature>
<dbReference type="InterPro" id="IPR041685">
    <property type="entry name" value="AAA_GajA/Old/RecF-like"/>
</dbReference>
<dbReference type="RefSeq" id="WP_064035169.1">
    <property type="nucleotide sequence ID" value="NZ_LUUH01000002.1"/>
</dbReference>